<accession>H2CKE8</accession>
<dbReference type="RefSeq" id="WP_002774744.1">
    <property type="nucleotide sequence ID" value="NZ_JH597773.1"/>
</dbReference>
<reference evidence="1 2" key="1">
    <citation type="submission" date="2011-10" db="EMBL/GenBank/DDBJ databases">
        <title>The Improved High-Quality Draft genome of Leptonema illini DSM 21528.</title>
        <authorList>
            <consortium name="US DOE Joint Genome Institute (JGI-PGF)"/>
            <person name="Lucas S."/>
            <person name="Copeland A."/>
            <person name="Lapidus A."/>
            <person name="Glavina del Rio T."/>
            <person name="Dalin E."/>
            <person name="Tice H."/>
            <person name="Bruce D."/>
            <person name="Goodwin L."/>
            <person name="Pitluck S."/>
            <person name="Peters L."/>
            <person name="Mikhailova N."/>
            <person name="Held B."/>
            <person name="Kyrpides N."/>
            <person name="Mavromatis K."/>
            <person name="Ivanova N."/>
            <person name="Markowitz V."/>
            <person name="Cheng J.-F."/>
            <person name="Hugenholtz P."/>
            <person name="Woyke T."/>
            <person name="Wu D."/>
            <person name="Gronow S."/>
            <person name="Wellnitz S."/>
            <person name="Brambilla E.-M."/>
            <person name="Klenk H.-P."/>
            <person name="Eisen J.A."/>
        </authorList>
    </citation>
    <scope>NUCLEOTIDE SEQUENCE [LARGE SCALE GENOMIC DNA]</scope>
    <source>
        <strain evidence="1 2">DSM 21528</strain>
    </source>
</reference>
<sequence length="161" mass="18768">MSHLEDLIAEYYDWSGYLVKQNLKVGKLSHGGWEMELDVVAFHPETKRLVHIEPSIDADSWAERERRFRKKFESGERYMFSDVFKWQDPSTPVERIAVLVSHPEDRDELCGAKIISIDEFMQIVKADIMHCGKVASNAIPERYPLLRTIQFTIQGYYKCLG</sequence>
<dbReference type="AlphaFoldDB" id="H2CKE8"/>
<evidence type="ECO:0000313" key="2">
    <source>
        <dbReference type="Proteomes" id="UP000005737"/>
    </source>
</evidence>
<evidence type="ECO:0000313" key="1">
    <source>
        <dbReference type="EMBL" id="EHQ08253.1"/>
    </source>
</evidence>
<protein>
    <submittedName>
        <fullName evidence="1">Uncharacterized protein</fullName>
    </submittedName>
</protein>
<name>H2CKE8_9LEPT</name>
<keyword evidence="2" id="KW-1185">Reference proteome</keyword>
<dbReference type="Proteomes" id="UP000005737">
    <property type="component" value="Unassembled WGS sequence"/>
</dbReference>
<proteinExistence type="predicted"/>
<organism evidence="1 2">
    <name type="scientific">Leptonema illini DSM 21528</name>
    <dbReference type="NCBI Taxonomy" id="929563"/>
    <lineage>
        <taxon>Bacteria</taxon>
        <taxon>Pseudomonadati</taxon>
        <taxon>Spirochaetota</taxon>
        <taxon>Spirochaetia</taxon>
        <taxon>Leptospirales</taxon>
        <taxon>Leptospiraceae</taxon>
        <taxon>Leptonema</taxon>
    </lineage>
</organism>
<dbReference type="HOGENOM" id="CLU_1472559_0_0_12"/>
<gene>
    <name evidence="1" type="ORF">Lepil_3596</name>
</gene>
<dbReference type="STRING" id="183.GCA_002009735_00745"/>
<dbReference type="EMBL" id="JH597773">
    <property type="protein sequence ID" value="EHQ08253.1"/>
    <property type="molecule type" value="Genomic_DNA"/>
</dbReference>